<dbReference type="InterPro" id="IPR013106">
    <property type="entry name" value="Ig_V-set"/>
</dbReference>
<name>A0A5A9NNW7_9TELE</name>
<dbReference type="InterPro" id="IPR013783">
    <property type="entry name" value="Ig-like_fold"/>
</dbReference>
<keyword evidence="4" id="KW-1185">Reference proteome</keyword>
<dbReference type="PANTHER" id="PTHR21063:SF4">
    <property type="entry name" value="CD48 ANTIGEN-RELATED"/>
    <property type="match status" value="1"/>
</dbReference>
<sequence>MSGVFGAVTDEKSVSVNEGESVTLYTHVTAELKDKDKILWRFGEEGSATFIVQMSGEGSIAYDLADGRFRDRLQILDLQTGDLIIKNIRHKHSGRYKVDYESDTGTTYQRFRVTVNDAPRVIGAEQNDVKSASVTEGESVTLHTGVQTQRDDLILWRFGDDGVLIAKHDEEDNKSSIYDDVLDGRFRDRLKLDDQTGSLTISHVKNTDAGIYKLKISSNRQTQYKSFSVSVNNIHCCETVEAVTRLVVTAVMGVAAVAAVIVLGYDIRSRRDEHKRKSDE</sequence>
<keyword evidence="1" id="KW-0472">Membrane</keyword>
<evidence type="ECO:0000313" key="4">
    <source>
        <dbReference type="Proteomes" id="UP000324632"/>
    </source>
</evidence>
<evidence type="ECO:0000259" key="2">
    <source>
        <dbReference type="PROSITE" id="PS50835"/>
    </source>
</evidence>
<dbReference type="SMART" id="SM00409">
    <property type="entry name" value="IG"/>
    <property type="match status" value="2"/>
</dbReference>
<proteinExistence type="predicted"/>
<dbReference type="Gene3D" id="2.60.40.10">
    <property type="entry name" value="Immunoglobulins"/>
    <property type="match status" value="2"/>
</dbReference>
<dbReference type="InterPro" id="IPR003599">
    <property type="entry name" value="Ig_sub"/>
</dbReference>
<dbReference type="SUPFAM" id="SSF48726">
    <property type="entry name" value="Immunoglobulin"/>
    <property type="match status" value="2"/>
</dbReference>
<dbReference type="Pfam" id="PF07686">
    <property type="entry name" value="V-set"/>
    <property type="match status" value="2"/>
</dbReference>
<dbReference type="AlphaFoldDB" id="A0A5A9NNW7"/>
<comment type="caution">
    <text evidence="3">The sequence shown here is derived from an EMBL/GenBank/DDBJ whole genome shotgun (WGS) entry which is preliminary data.</text>
</comment>
<gene>
    <name evidence="3" type="ORF">E1301_Tti019119</name>
</gene>
<organism evidence="3 4">
    <name type="scientific">Triplophysa tibetana</name>
    <dbReference type="NCBI Taxonomy" id="1572043"/>
    <lineage>
        <taxon>Eukaryota</taxon>
        <taxon>Metazoa</taxon>
        <taxon>Chordata</taxon>
        <taxon>Craniata</taxon>
        <taxon>Vertebrata</taxon>
        <taxon>Euteleostomi</taxon>
        <taxon>Actinopterygii</taxon>
        <taxon>Neopterygii</taxon>
        <taxon>Teleostei</taxon>
        <taxon>Ostariophysi</taxon>
        <taxon>Cypriniformes</taxon>
        <taxon>Nemacheilidae</taxon>
        <taxon>Triplophysa</taxon>
    </lineage>
</organism>
<dbReference type="Proteomes" id="UP000324632">
    <property type="component" value="Chromosome 14"/>
</dbReference>
<dbReference type="EMBL" id="SOYY01000014">
    <property type="protein sequence ID" value="KAA0711804.1"/>
    <property type="molecule type" value="Genomic_DNA"/>
</dbReference>
<evidence type="ECO:0000256" key="1">
    <source>
        <dbReference type="SAM" id="Phobius"/>
    </source>
</evidence>
<evidence type="ECO:0000313" key="3">
    <source>
        <dbReference type="EMBL" id="KAA0711804.1"/>
    </source>
</evidence>
<protein>
    <recommendedName>
        <fullName evidence="2">Ig-like domain-containing protein</fullName>
    </recommendedName>
</protein>
<feature type="transmembrane region" description="Helical" evidence="1">
    <location>
        <begin position="246"/>
        <end position="267"/>
    </location>
</feature>
<keyword evidence="1" id="KW-0812">Transmembrane</keyword>
<reference evidence="3 4" key="1">
    <citation type="journal article" date="2019" name="Mol. Ecol. Resour.">
        <title>Chromosome-level genome assembly of Triplophysa tibetana, a fish adapted to the harsh high-altitude environment of the Tibetan Plateau.</title>
        <authorList>
            <person name="Yang X."/>
            <person name="Liu H."/>
            <person name="Ma Z."/>
            <person name="Zou Y."/>
            <person name="Zou M."/>
            <person name="Mao Y."/>
            <person name="Li X."/>
            <person name="Wang H."/>
            <person name="Chen T."/>
            <person name="Wang W."/>
            <person name="Yang R."/>
        </authorList>
    </citation>
    <scope>NUCLEOTIDE SEQUENCE [LARGE SCALE GENOMIC DNA]</scope>
    <source>
        <strain evidence="3">TTIB1903HZAU</strain>
        <tissue evidence="3">Muscle</tissue>
    </source>
</reference>
<dbReference type="InterPro" id="IPR007110">
    <property type="entry name" value="Ig-like_dom"/>
</dbReference>
<accession>A0A5A9NNW7</accession>
<dbReference type="PANTHER" id="PTHR21063">
    <property type="entry name" value="LFA-3"/>
    <property type="match status" value="1"/>
</dbReference>
<feature type="domain" description="Ig-like" evidence="2">
    <location>
        <begin position="119"/>
        <end position="230"/>
    </location>
</feature>
<keyword evidence="1" id="KW-1133">Transmembrane helix</keyword>
<dbReference type="InterPro" id="IPR036179">
    <property type="entry name" value="Ig-like_dom_sf"/>
</dbReference>
<dbReference type="PROSITE" id="PS50835">
    <property type="entry name" value="IG_LIKE"/>
    <property type="match status" value="1"/>
</dbReference>